<feature type="compositionally biased region" description="Polar residues" evidence="4">
    <location>
        <begin position="59"/>
        <end position="73"/>
    </location>
</feature>
<name>A0A1X7KMA1_9BACT</name>
<dbReference type="AlphaFoldDB" id="A0A1X7KMA1"/>
<accession>A0A1X7KMA1</accession>
<sequence>MDKRLEEWFRKPVESLSPDSMGLPVVVRSQKKSVAEASPLDFLRRGGKTEDPSDPLVIENNSEYPEGENSSGSPPLDIQLEDILLGPLDQEYEPQGETVLQKEIVATPEELPDEVEVETTADFEDIAISQEPEGPVPVFHGEDDLLDVDDSISVQTGDVVDDIGVSSPSSSEPVHHDEADTHQLDSILRKEEDVVLFGEPDGVPEPALNDKVPKSRPTVDSIYKIKGKKAKISAIALALLVAGTGVFFMTNESSETQLRRANEMYLKGEMKEALELYEKSEKNISLDARSLVRKGDILALQGREAEALNSYYGALAIDPESVDIHRKVANTFFSLGSLNQAEKAYNEILRLDPTDSATRLLVSRLKLEKGDIDGALNFLEGLSPGESSDEVESFRLELLAKLPSVEMSPDIGLSSDIAYDVTSIDIALSGDSFDVAQTPVIEVPVEVISAPVVASKPVSRPKVELPPKTVERKPKPVPAKVDDFGRFSRILSSGRNIGVQDGPALKRLTQEDSTGSSLYSLGRMFNRAGRPREAMVFLEKALAKDGNNRWLLAETAYSFASVGRNDEALAMMEHALVRGDKIFPGEESPSILFSAPSQDWDIGWDKGNGVAEAVSLYSSEAVIPGLSRPKLESDRYESLQEAIRINPQDRPLYIGIMALYSEKGSLPSLSHSRALALGMEAHACISKGNVERGRQLLQKAINLAPDLPFLMELREMSEESV</sequence>
<feature type="repeat" description="TPR" evidence="3">
    <location>
        <begin position="322"/>
        <end position="355"/>
    </location>
</feature>
<evidence type="ECO:0000256" key="1">
    <source>
        <dbReference type="ARBA" id="ARBA00022737"/>
    </source>
</evidence>
<feature type="region of interest" description="Disordered" evidence="4">
    <location>
        <begin position="38"/>
        <end position="77"/>
    </location>
</feature>
<evidence type="ECO:0000313" key="6">
    <source>
        <dbReference type="Proteomes" id="UP000193355"/>
    </source>
</evidence>
<feature type="compositionally biased region" description="Basic and acidic residues" evidence="4">
    <location>
        <begin position="42"/>
        <end position="51"/>
    </location>
</feature>
<feature type="repeat" description="TPR" evidence="3">
    <location>
        <begin position="288"/>
        <end position="321"/>
    </location>
</feature>
<dbReference type="PROSITE" id="PS50005">
    <property type="entry name" value="TPR"/>
    <property type="match status" value="2"/>
</dbReference>
<dbReference type="SUPFAM" id="SSF48452">
    <property type="entry name" value="TPR-like"/>
    <property type="match status" value="2"/>
</dbReference>
<evidence type="ECO:0000313" key="5">
    <source>
        <dbReference type="EMBL" id="SMG42305.1"/>
    </source>
</evidence>
<dbReference type="PANTHER" id="PTHR45586">
    <property type="entry name" value="TPR REPEAT-CONTAINING PROTEIN PA4667"/>
    <property type="match status" value="1"/>
</dbReference>
<dbReference type="InterPro" id="IPR051012">
    <property type="entry name" value="CellSynth/LPSAsmb/PSIAsmb"/>
</dbReference>
<reference evidence="6" key="1">
    <citation type="submission" date="2017-04" db="EMBL/GenBank/DDBJ databases">
        <authorList>
            <person name="Varghese N."/>
            <person name="Submissions S."/>
        </authorList>
    </citation>
    <scope>NUCLEOTIDE SEQUENCE [LARGE SCALE GENOMIC DNA]</scope>
    <source>
        <strain evidence="6">USBA 82</strain>
    </source>
</reference>
<dbReference type="Proteomes" id="UP000193355">
    <property type="component" value="Unassembled WGS sequence"/>
</dbReference>
<evidence type="ECO:0000256" key="2">
    <source>
        <dbReference type="ARBA" id="ARBA00022803"/>
    </source>
</evidence>
<dbReference type="Gene3D" id="1.25.40.10">
    <property type="entry name" value="Tetratricopeptide repeat domain"/>
    <property type="match status" value="2"/>
</dbReference>
<protein>
    <submittedName>
        <fullName evidence="5">Tetratricopeptide repeat-containing protein</fullName>
    </submittedName>
</protein>
<evidence type="ECO:0000256" key="3">
    <source>
        <dbReference type="PROSITE-ProRule" id="PRU00339"/>
    </source>
</evidence>
<keyword evidence="1" id="KW-0677">Repeat</keyword>
<dbReference type="OrthoDB" id="5477554at2"/>
<dbReference type="RefSeq" id="WP_159448323.1">
    <property type="nucleotide sequence ID" value="NZ_FXBB01000031.1"/>
</dbReference>
<organism evidence="5 6">
    <name type="scientific">Dethiosulfovibrio salsuginis</name>
    <dbReference type="NCBI Taxonomy" id="561720"/>
    <lineage>
        <taxon>Bacteria</taxon>
        <taxon>Thermotogati</taxon>
        <taxon>Synergistota</taxon>
        <taxon>Synergistia</taxon>
        <taxon>Synergistales</taxon>
        <taxon>Dethiosulfovibrionaceae</taxon>
        <taxon>Dethiosulfovibrio</taxon>
    </lineage>
</organism>
<gene>
    <name evidence="5" type="ORF">SAMN06275492_1316</name>
</gene>
<evidence type="ECO:0000256" key="4">
    <source>
        <dbReference type="SAM" id="MobiDB-lite"/>
    </source>
</evidence>
<dbReference type="Pfam" id="PF14559">
    <property type="entry name" value="TPR_19"/>
    <property type="match status" value="1"/>
</dbReference>
<dbReference type="SMART" id="SM00028">
    <property type="entry name" value="TPR"/>
    <property type="match status" value="5"/>
</dbReference>
<keyword evidence="2 3" id="KW-0802">TPR repeat</keyword>
<dbReference type="PANTHER" id="PTHR45586:SF1">
    <property type="entry name" value="LIPOPOLYSACCHARIDE ASSEMBLY PROTEIN B"/>
    <property type="match status" value="1"/>
</dbReference>
<proteinExistence type="predicted"/>
<keyword evidence="6" id="KW-1185">Reference proteome</keyword>
<dbReference type="EMBL" id="FXBB01000031">
    <property type="protein sequence ID" value="SMG42305.1"/>
    <property type="molecule type" value="Genomic_DNA"/>
</dbReference>
<dbReference type="InterPro" id="IPR019734">
    <property type="entry name" value="TPR_rpt"/>
</dbReference>
<dbReference type="InterPro" id="IPR011990">
    <property type="entry name" value="TPR-like_helical_dom_sf"/>
</dbReference>
<dbReference type="STRING" id="561720.SAMN06275492_1316"/>